<dbReference type="Proteomes" id="UP000005317">
    <property type="component" value="Unassembled WGS sequence"/>
</dbReference>
<dbReference type="EMBL" id="JH651384">
    <property type="protein sequence ID" value="EIJ35729.1"/>
    <property type="molecule type" value="Genomic_DNA"/>
</dbReference>
<protein>
    <recommendedName>
        <fullName evidence="19">Transposase</fullName>
    </recommendedName>
</protein>
<evidence type="ECO:0000313" key="3">
    <source>
        <dbReference type="EMBL" id="EIJ33091.1"/>
    </source>
</evidence>
<evidence type="ECO:0000313" key="14">
    <source>
        <dbReference type="EMBL" id="EIJ35728.1"/>
    </source>
</evidence>
<evidence type="ECO:0000313" key="8">
    <source>
        <dbReference type="EMBL" id="EIJ34234.1"/>
    </source>
</evidence>
<evidence type="ECO:0000313" key="2">
    <source>
        <dbReference type="EMBL" id="EIJ32878.1"/>
    </source>
</evidence>
<dbReference type="EMBL" id="JH651384">
    <property type="protein sequence ID" value="EIJ33138.1"/>
    <property type="molecule type" value="Genomic_DNA"/>
</dbReference>
<evidence type="ECO:0000313" key="16">
    <source>
        <dbReference type="EMBL" id="EIJ36220.1"/>
    </source>
</evidence>
<dbReference type="EMBL" id="JH651384">
    <property type="protein sequence ID" value="EIJ33983.1"/>
    <property type="molecule type" value="Genomic_DNA"/>
</dbReference>
<evidence type="ECO:0000313" key="10">
    <source>
        <dbReference type="EMBL" id="EIJ34702.1"/>
    </source>
</evidence>
<dbReference type="EMBL" id="JH651384">
    <property type="protein sequence ID" value="EIJ33107.1"/>
    <property type="molecule type" value="Genomic_DNA"/>
</dbReference>
<dbReference type="NCBIfam" id="NF047593">
    <property type="entry name" value="IS66_ISAeme5_TnpA"/>
    <property type="match status" value="1"/>
</dbReference>
<accession>A0A656HCB0</accession>
<dbReference type="EMBL" id="JH651384">
    <property type="protein sequence ID" value="EIJ34234.1"/>
    <property type="molecule type" value="Genomic_DNA"/>
</dbReference>
<evidence type="ECO:0000313" key="7">
    <source>
        <dbReference type="EMBL" id="EIJ33983.1"/>
    </source>
</evidence>
<dbReference type="EMBL" id="JH651384">
    <property type="protein sequence ID" value="EIJ32878.1"/>
    <property type="molecule type" value="Genomic_DNA"/>
</dbReference>
<reference evidence="7" key="2">
    <citation type="submission" date="2012-02" db="EMBL/GenBank/DDBJ databases">
        <title>Improved High-Quality Draft genome of Thiothrix nivea DSM 5205.</title>
        <authorList>
            <consortium name="US DOE Joint Genome Institute (JGI-PGF)"/>
            <person name="Lucas S."/>
            <person name="Copeland A."/>
            <person name="Lapidus A."/>
            <person name="Bruce D."/>
            <person name="Goodwin L."/>
            <person name="Pitluck S."/>
            <person name="Peters L."/>
            <person name="Mikhailova N."/>
            <person name="Daligault H."/>
            <person name="Kyrpides N."/>
            <person name="Mavromatis K."/>
            <person name="Detter J.C."/>
            <person name="Han C."/>
            <person name="Land M."/>
            <person name="Hauser L."/>
            <person name="Markowitz V."/>
            <person name="Cheng J.-F."/>
            <person name="Hugenholtz P."/>
            <person name="Woyke T."/>
            <person name="Wu D."/>
            <person name="Verbarg S."/>
            <person name="Fruehling A."/>
            <person name="Brambilla E."/>
            <person name="Klenk H.-P."/>
            <person name="Eisen J.A."/>
        </authorList>
    </citation>
    <scope>NUCLEOTIDE SEQUENCE</scope>
    <source>
        <strain evidence="7">DSM 5205</strain>
    </source>
</reference>
<evidence type="ECO:0000313" key="11">
    <source>
        <dbReference type="EMBL" id="EIJ34848.1"/>
    </source>
</evidence>
<evidence type="ECO:0008006" key="19">
    <source>
        <dbReference type="Google" id="ProtNLM"/>
    </source>
</evidence>
<dbReference type="EMBL" id="JH651384">
    <property type="protein sequence ID" value="EIJ33091.1"/>
    <property type="molecule type" value="Genomic_DNA"/>
</dbReference>
<evidence type="ECO:0000313" key="9">
    <source>
        <dbReference type="EMBL" id="EIJ34249.1"/>
    </source>
</evidence>
<dbReference type="OrthoDB" id="5878741at2"/>
<dbReference type="AlphaFoldDB" id="A0A656HCB0"/>
<evidence type="ECO:0000313" key="6">
    <source>
        <dbReference type="EMBL" id="EIJ33442.1"/>
    </source>
</evidence>
<evidence type="ECO:0000313" key="12">
    <source>
        <dbReference type="EMBL" id="EIJ34976.1"/>
    </source>
</evidence>
<organism evidence="7 18">
    <name type="scientific">Thiothrix nivea (strain ATCC 35100 / DSM 5205 / JP2)</name>
    <dbReference type="NCBI Taxonomy" id="870187"/>
    <lineage>
        <taxon>Bacteria</taxon>
        <taxon>Pseudomonadati</taxon>
        <taxon>Pseudomonadota</taxon>
        <taxon>Gammaproteobacteria</taxon>
        <taxon>Thiotrichales</taxon>
        <taxon>Thiotrichaceae</taxon>
        <taxon>Thiothrix</taxon>
    </lineage>
</organism>
<dbReference type="EMBL" id="JH651384">
    <property type="protein sequence ID" value="EIJ34702.1"/>
    <property type="molecule type" value="Genomic_DNA"/>
</dbReference>
<reference evidence="18" key="1">
    <citation type="journal article" date="2011" name="Stand. Genomic Sci.">
        <title>Genome sequence of the filamentous, gliding Thiothrix nivea neotype strain (JP2(T)).</title>
        <authorList>
            <person name="Lapidus A."/>
            <person name="Nolan M."/>
            <person name="Lucas S."/>
            <person name="Glavina Del Rio T."/>
            <person name="Tice H."/>
            <person name="Cheng J.F."/>
            <person name="Tapia R."/>
            <person name="Han C."/>
            <person name="Goodwin L."/>
            <person name="Pitluck S."/>
            <person name="Liolios K."/>
            <person name="Pagani I."/>
            <person name="Ivanova N."/>
            <person name="Huntemann M."/>
            <person name="Mavromatis K."/>
            <person name="Mikhailova N."/>
            <person name="Pati A."/>
            <person name="Chen A."/>
            <person name="Palaniappan K."/>
            <person name="Land M."/>
            <person name="Brambilla E.M."/>
            <person name="Rohde M."/>
            <person name="Abt B."/>
            <person name="Verbarg S."/>
            <person name="Goker M."/>
            <person name="Bristow J."/>
            <person name="Eisen J.A."/>
            <person name="Markowitz V."/>
            <person name="Hugenholtz P."/>
            <person name="Kyrpides N.C."/>
            <person name="Klenk H.P."/>
            <person name="Woyke T."/>
        </authorList>
    </citation>
    <scope>NUCLEOTIDE SEQUENCE [LARGE SCALE GENOMIC DNA]</scope>
    <source>
        <strain evidence="18">ATCC 35100 / DSM 5205 / JP2</strain>
    </source>
</reference>
<evidence type="ECO:0000313" key="13">
    <source>
        <dbReference type="EMBL" id="EIJ35180.1"/>
    </source>
</evidence>
<evidence type="ECO:0000313" key="4">
    <source>
        <dbReference type="EMBL" id="EIJ33107.1"/>
    </source>
</evidence>
<dbReference type="EMBL" id="JH651384">
    <property type="protein sequence ID" value="EIJ35728.1"/>
    <property type="molecule type" value="Genomic_DNA"/>
</dbReference>
<dbReference type="EMBL" id="JH651384">
    <property type="protein sequence ID" value="EIJ35180.1"/>
    <property type="molecule type" value="Genomic_DNA"/>
</dbReference>
<gene>
    <name evidence="1" type="ORF">Thini_0080</name>
    <name evidence="2" type="ORF">Thini_0216</name>
    <name evidence="3" type="ORF">Thini_0442</name>
    <name evidence="4" type="ORF">Thini_0460</name>
    <name evidence="5" type="ORF">Thini_0495</name>
    <name evidence="6" type="ORF">Thini_0813</name>
    <name evidence="7" type="ORF">Thini_1379</name>
    <name evidence="8" type="ORF">Thini_1644</name>
    <name evidence="9" type="ORF">Thini_1664</name>
    <name evidence="10" type="ORF">Thini_2130</name>
    <name evidence="11" type="ORF">Thini_2292</name>
    <name evidence="12" type="ORF">Thini_2425</name>
    <name evidence="13" type="ORF">Thini_2641</name>
    <name evidence="14" type="ORF">Thini_3206</name>
    <name evidence="15" type="ORF">Thini_3207</name>
    <name evidence="16" type="ORF">Thini_3717</name>
    <name evidence="17" type="ORF">Thini_3739</name>
</gene>
<name>A0A656HCB0_THINJ</name>
<proteinExistence type="predicted"/>
<evidence type="ECO:0000313" key="18">
    <source>
        <dbReference type="Proteomes" id="UP000005317"/>
    </source>
</evidence>
<dbReference type="EMBL" id="JH651384">
    <property type="protein sequence ID" value="EIJ34976.1"/>
    <property type="molecule type" value="Genomic_DNA"/>
</dbReference>
<keyword evidence="18" id="KW-1185">Reference proteome</keyword>
<evidence type="ECO:0000313" key="15">
    <source>
        <dbReference type="EMBL" id="EIJ35729.1"/>
    </source>
</evidence>
<sequence length="115" mass="12612">MNPGQDGRLAYWQAQLQRFQSSGLSGVQYCEQEQLSYHGFVYWRRKLCGTAGKPPGDGKRPVLPEPSGFVTVRPAQPGTDARTGDGLELSLPNGLVIRNIHPGNVALLRRLLGQL</sequence>
<evidence type="ECO:0000313" key="1">
    <source>
        <dbReference type="EMBL" id="EIJ32747.1"/>
    </source>
</evidence>
<evidence type="ECO:0000313" key="5">
    <source>
        <dbReference type="EMBL" id="EIJ33138.1"/>
    </source>
</evidence>
<dbReference type="RefSeq" id="WP_002706643.1">
    <property type="nucleotide sequence ID" value="NZ_JH651384.1"/>
</dbReference>
<dbReference type="EMBL" id="JH651384">
    <property type="protein sequence ID" value="EIJ32747.1"/>
    <property type="molecule type" value="Genomic_DNA"/>
</dbReference>
<dbReference type="EMBL" id="JH651384">
    <property type="protein sequence ID" value="EIJ36220.1"/>
    <property type="molecule type" value="Genomic_DNA"/>
</dbReference>
<dbReference type="EMBL" id="JH651384">
    <property type="protein sequence ID" value="EIJ33442.1"/>
    <property type="molecule type" value="Genomic_DNA"/>
</dbReference>
<dbReference type="EMBL" id="JH651384">
    <property type="protein sequence ID" value="EIJ34848.1"/>
    <property type="molecule type" value="Genomic_DNA"/>
</dbReference>
<dbReference type="EMBL" id="JH651384">
    <property type="protein sequence ID" value="EIJ34249.1"/>
    <property type="molecule type" value="Genomic_DNA"/>
</dbReference>
<dbReference type="EMBL" id="JH651384">
    <property type="protein sequence ID" value="EIJ36242.1"/>
    <property type="molecule type" value="Genomic_DNA"/>
</dbReference>
<evidence type="ECO:0000313" key="17">
    <source>
        <dbReference type="EMBL" id="EIJ36242.1"/>
    </source>
</evidence>